<sequence>STLDLCEKFFETRDIYALMEITKDSVEKDIKKAYYKLSLKVHPDRVDDEEKEIATERFKVLAKIYAVLTDKNKKALYDEKGIIDDDDEEGKLTSWMELWKQIFKPITEEDIDNYQKEYVGSELEKRDIKRAYLNGKGCINYMMNSIPFMAVEDEPRIQEIVKEMIDAGEVPEYKIFTNEPRVKKNRRHKKYAREEKEAEEIKKRLNKKENGSLEQQIMQRQRNRESLLDQMLSKYEAVEDDGEAISLEDLGRTKKRSNTKKKNAKREEVKSKEHKVRNGRVTKKRTSKA</sequence>
<accession>A0A0K8TST2</accession>
<dbReference type="PANTHER" id="PTHR44144:SF1">
    <property type="entry name" value="DNAJ HOMOLOG SUBFAMILY C MEMBER 9"/>
    <property type="match status" value="1"/>
</dbReference>
<dbReference type="SMART" id="SM00271">
    <property type="entry name" value="DnaJ"/>
    <property type="match status" value="1"/>
</dbReference>
<dbReference type="CDD" id="cd06257">
    <property type="entry name" value="DnaJ"/>
    <property type="match status" value="1"/>
</dbReference>
<evidence type="ECO:0000256" key="2">
    <source>
        <dbReference type="SAM" id="MobiDB-lite"/>
    </source>
</evidence>
<dbReference type="Pfam" id="PF00226">
    <property type="entry name" value="DnaJ"/>
    <property type="match status" value="1"/>
</dbReference>
<dbReference type="PANTHER" id="PTHR44144">
    <property type="entry name" value="DNAJ HOMOLOG SUBFAMILY C MEMBER 9"/>
    <property type="match status" value="1"/>
</dbReference>
<organism evidence="4">
    <name type="scientific">Tabanus bromius</name>
    <name type="common">Band-eyed brown horse fly</name>
    <dbReference type="NCBI Taxonomy" id="304241"/>
    <lineage>
        <taxon>Eukaryota</taxon>
        <taxon>Metazoa</taxon>
        <taxon>Ecdysozoa</taxon>
        <taxon>Arthropoda</taxon>
        <taxon>Hexapoda</taxon>
        <taxon>Insecta</taxon>
        <taxon>Pterygota</taxon>
        <taxon>Neoptera</taxon>
        <taxon>Endopterygota</taxon>
        <taxon>Diptera</taxon>
        <taxon>Brachycera</taxon>
        <taxon>Tabanomorpha</taxon>
        <taxon>Tabanoidea</taxon>
        <taxon>Tabanidae</taxon>
        <taxon>Tabanus</taxon>
    </lineage>
</organism>
<dbReference type="EMBL" id="GDAI01000417">
    <property type="protein sequence ID" value="JAI17186.1"/>
    <property type="molecule type" value="mRNA"/>
</dbReference>
<dbReference type="GO" id="GO:0005737">
    <property type="term" value="C:cytoplasm"/>
    <property type="evidence" value="ECO:0007669"/>
    <property type="project" value="TreeGrafter"/>
</dbReference>
<dbReference type="AlphaFoldDB" id="A0A0K8TST2"/>
<dbReference type="SUPFAM" id="SSF46565">
    <property type="entry name" value="Chaperone J-domain"/>
    <property type="match status" value="1"/>
</dbReference>
<feature type="region of interest" description="Disordered" evidence="2">
    <location>
        <begin position="248"/>
        <end position="289"/>
    </location>
</feature>
<feature type="domain" description="J" evidence="3">
    <location>
        <begin position="14"/>
        <end position="81"/>
    </location>
</feature>
<evidence type="ECO:0000256" key="1">
    <source>
        <dbReference type="ARBA" id="ARBA00022553"/>
    </source>
</evidence>
<evidence type="ECO:0000259" key="3">
    <source>
        <dbReference type="PROSITE" id="PS50076"/>
    </source>
</evidence>
<dbReference type="FunFam" id="1.10.287.110:FF:000035">
    <property type="entry name" value="DnaJ homolog subfamily C member 9"/>
    <property type="match status" value="1"/>
</dbReference>
<dbReference type="Gene3D" id="1.10.287.110">
    <property type="entry name" value="DnaJ domain"/>
    <property type="match status" value="1"/>
</dbReference>
<reference evidence="4" key="1">
    <citation type="journal article" date="2015" name="Insect Biochem. Mol. Biol.">
        <title>An insight into the sialome of the horse fly, Tabanus bromius.</title>
        <authorList>
            <person name="Ribeiro J.M."/>
            <person name="Kazimirova M."/>
            <person name="Takac P."/>
            <person name="Andersen J.F."/>
            <person name="Francischetti I.M."/>
        </authorList>
    </citation>
    <scope>NUCLEOTIDE SEQUENCE</scope>
</reference>
<feature type="compositionally biased region" description="Basic residues" evidence="2">
    <location>
        <begin position="253"/>
        <end position="264"/>
    </location>
</feature>
<feature type="compositionally biased region" description="Basic residues" evidence="2">
    <location>
        <begin position="272"/>
        <end position="289"/>
    </location>
</feature>
<dbReference type="GO" id="GO:0005634">
    <property type="term" value="C:nucleus"/>
    <property type="evidence" value="ECO:0007669"/>
    <property type="project" value="TreeGrafter"/>
</dbReference>
<protein>
    <submittedName>
        <fullName evidence="4">Putative molecular chaperone dnaj superfamily</fullName>
    </submittedName>
</protein>
<keyword evidence="1" id="KW-0597">Phosphoprotein</keyword>
<dbReference type="InterPro" id="IPR036869">
    <property type="entry name" value="J_dom_sf"/>
</dbReference>
<dbReference type="PRINTS" id="PR00625">
    <property type="entry name" value="JDOMAIN"/>
</dbReference>
<dbReference type="InterPro" id="IPR052594">
    <property type="entry name" value="J_domain-containing_protein"/>
</dbReference>
<dbReference type="InterPro" id="IPR018253">
    <property type="entry name" value="DnaJ_domain_CS"/>
</dbReference>
<dbReference type="Pfam" id="PF23302">
    <property type="entry name" value="HTH_DNAJC9"/>
    <property type="match status" value="1"/>
</dbReference>
<dbReference type="InterPro" id="IPR001623">
    <property type="entry name" value="DnaJ_domain"/>
</dbReference>
<evidence type="ECO:0000313" key="4">
    <source>
        <dbReference type="EMBL" id="JAI17186.1"/>
    </source>
</evidence>
<dbReference type="GO" id="GO:0031072">
    <property type="term" value="F:heat shock protein binding"/>
    <property type="evidence" value="ECO:0007669"/>
    <property type="project" value="TreeGrafter"/>
</dbReference>
<dbReference type="InterPro" id="IPR056453">
    <property type="entry name" value="HTH_DNAJC9"/>
</dbReference>
<proteinExistence type="evidence at transcript level"/>
<feature type="non-terminal residue" evidence="4">
    <location>
        <position position="1"/>
    </location>
</feature>
<name>A0A0K8TST2_TABBR</name>
<dbReference type="PROSITE" id="PS00636">
    <property type="entry name" value="DNAJ_1"/>
    <property type="match status" value="1"/>
</dbReference>
<dbReference type="PROSITE" id="PS50076">
    <property type="entry name" value="DNAJ_2"/>
    <property type="match status" value="1"/>
</dbReference>